<sequence>MDCARAVAGERSLNHSALRPTPSLNAAEPPFPPSLPNPTSLMNQDEVVAQVAGRGPIDCSSRCAGAQSTHTGNIPAECCAADLFRPRETETRGAQRAGRKWTAGHFRPRHCPHSEGAEGRGSRASQQHRECVPRSRWSSRARGDREPHSCTADR</sequence>
<evidence type="ECO:0000313" key="2">
    <source>
        <dbReference type="Proteomes" id="UP000821845"/>
    </source>
</evidence>
<accession>A0ACB7TLE1</accession>
<dbReference type="Proteomes" id="UP000821845">
    <property type="component" value="Chromosome 1"/>
</dbReference>
<dbReference type="EMBL" id="CM023481">
    <property type="protein sequence ID" value="KAH6946834.1"/>
    <property type="molecule type" value="Genomic_DNA"/>
</dbReference>
<comment type="caution">
    <text evidence="1">The sequence shown here is derived from an EMBL/GenBank/DDBJ whole genome shotgun (WGS) entry which is preliminary data.</text>
</comment>
<name>A0ACB7TLE1_HYAAI</name>
<proteinExistence type="predicted"/>
<organism evidence="1 2">
    <name type="scientific">Hyalomma asiaticum</name>
    <name type="common">Tick</name>
    <dbReference type="NCBI Taxonomy" id="266040"/>
    <lineage>
        <taxon>Eukaryota</taxon>
        <taxon>Metazoa</taxon>
        <taxon>Ecdysozoa</taxon>
        <taxon>Arthropoda</taxon>
        <taxon>Chelicerata</taxon>
        <taxon>Arachnida</taxon>
        <taxon>Acari</taxon>
        <taxon>Parasitiformes</taxon>
        <taxon>Ixodida</taxon>
        <taxon>Ixodoidea</taxon>
        <taxon>Ixodidae</taxon>
        <taxon>Hyalomminae</taxon>
        <taxon>Hyalomma</taxon>
    </lineage>
</organism>
<evidence type="ECO:0000313" key="1">
    <source>
        <dbReference type="EMBL" id="KAH6946834.1"/>
    </source>
</evidence>
<protein>
    <submittedName>
        <fullName evidence="1">Uncharacterized protein</fullName>
    </submittedName>
</protein>
<reference evidence="1" key="1">
    <citation type="submission" date="2020-05" db="EMBL/GenBank/DDBJ databases">
        <title>Large-scale comparative analyses of tick genomes elucidate their genetic diversity and vector capacities.</title>
        <authorList>
            <person name="Jia N."/>
            <person name="Wang J."/>
            <person name="Shi W."/>
            <person name="Du L."/>
            <person name="Sun Y."/>
            <person name="Zhan W."/>
            <person name="Jiang J."/>
            <person name="Wang Q."/>
            <person name="Zhang B."/>
            <person name="Ji P."/>
            <person name="Sakyi L.B."/>
            <person name="Cui X."/>
            <person name="Yuan T."/>
            <person name="Jiang B."/>
            <person name="Yang W."/>
            <person name="Lam T.T.-Y."/>
            <person name="Chang Q."/>
            <person name="Ding S."/>
            <person name="Wang X."/>
            <person name="Zhu J."/>
            <person name="Ruan X."/>
            <person name="Zhao L."/>
            <person name="Wei J."/>
            <person name="Que T."/>
            <person name="Du C."/>
            <person name="Cheng J."/>
            <person name="Dai P."/>
            <person name="Han X."/>
            <person name="Huang E."/>
            <person name="Gao Y."/>
            <person name="Liu J."/>
            <person name="Shao H."/>
            <person name="Ye R."/>
            <person name="Li L."/>
            <person name="Wei W."/>
            <person name="Wang X."/>
            <person name="Wang C."/>
            <person name="Yang T."/>
            <person name="Huo Q."/>
            <person name="Li W."/>
            <person name="Guo W."/>
            <person name="Chen H."/>
            <person name="Zhou L."/>
            <person name="Ni X."/>
            <person name="Tian J."/>
            <person name="Zhou Y."/>
            <person name="Sheng Y."/>
            <person name="Liu T."/>
            <person name="Pan Y."/>
            <person name="Xia L."/>
            <person name="Li J."/>
            <person name="Zhao F."/>
            <person name="Cao W."/>
        </authorList>
    </citation>
    <scope>NUCLEOTIDE SEQUENCE</scope>
    <source>
        <strain evidence="1">Hyas-2018</strain>
    </source>
</reference>
<gene>
    <name evidence="1" type="ORF">HPB50_015434</name>
</gene>
<keyword evidence="2" id="KW-1185">Reference proteome</keyword>